<evidence type="ECO:0000313" key="4">
    <source>
        <dbReference type="EMBL" id="PTX59453.1"/>
    </source>
</evidence>
<dbReference type="PANTHER" id="PTHR30273">
    <property type="entry name" value="PERIPLASMIC SIGNAL SENSOR AND SIGMA FACTOR ACTIVATOR FECR-RELATED"/>
    <property type="match status" value="1"/>
</dbReference>
<comment type="caution">
    <text evidence="4">The sequence shown here is derived from an EMBL/GenBank/DDBJ whole genome shotgun (WGS) entry which is preliminary data.</text>
</comment>
<dbReference type="GO" id="GO:0016989">
    <property type="term" value="F:sigma factor antagonist activity"/>
    <property type="evidence" value="ECO:0007669"/>
    <property type="project" value="TreeGrafter"/>
</dbReference>
<reference evidence="4 5" key="1">
    <citation type="submission" date="2018-04" db="EMBL/GenBank/DDBJ databases">
        <title>Genomic Encyclopedia of Archaeal and Bacterial Type Strains, Phase II (KMG-II): from individual species to whole genera.</title>
        <authorList>
            <person name="Goeker M."/>
        </authorList>
    </citation>
    <scope>NUCLEOTIDE SEQUENCE [LARGE SCALE GENOMIC DNA]</scope>
    <source>
        <strain evidence="4 5">DSM 25731</strain>
    </source>
</reference>
<dbReference type="InterPro" id="IPR006860">
    <property type="entry name" value="FecR"/>
</dbReference>
<dbReference type="PIRSF" id="PIRSF018266">
    <property type="entry name" value="FecR"/>
    <property type="match status" value="1"/>
</dbReference>
<dbReference type="EMBL" id="QBKT01000009">
    <property type="protein sequence ID" value="PTX59453.1"/>
    <property type="molecule type" value="Genomic_DNA"/>
</dbReference>
<feature type="transmembrane region" description="Helical" evidence="1">
    <location>
        <begin position="73"/>
        <end position="94"/>
    </location>
</feature>
<keyword evidence="1" id="KW-0472">Membrane</keyword>
<evidence type="ECO:0000313" key="5">
    <source>
        <dbReference type="Proteomes" id="UP000244090"/>
    </source>
</evidence>
<dbReference type="InterPro" id="IPR012373">
    <property type="entry name" value="Ferrdict_sens_TM"/>
</dbReference>
<feature type="domain" description="FecR protein" evidence="2">
    <location>
        <begin position="101"/>
        <end position="192"/>
    </location>
</feature>
<organism evidence="4 5">
    <name type="scientific">Kordia periserrulae</name>
    <dbReference type="NCBI Taxonomy" id="701523"/>
    <lineage>
        <taxon>Bacteria</taxon>
        <taxon>Pseudomonadati</taxon>
        <taxon>Bacteroidota</taxon>
        <taxon>Flavobacteriia</taxon>
        <taxon>Flavobacteriales</taxon>
        <taxon>Flavobacteriaceae</taxon>
        <taxon>Kordia</taxon>
    </lineage>
</organism>
<keyword evidence="1" id="KW-0812">Transmembrane</keyword>
<accession>A0A2T6BTR2</accession>
<evidence type="ECO:0000256" key="1">
    <source>
        <dbReference type="SAM" id="Phobius"/>
    </source>
</evidence>
<evidence type="ECO:0000259" key="3">
    <source>
        <dbReference type="Pfam" id="PF16344"/>
    </source>
</evidence>
<keyword evidence="5" id="KW-1185">Reference proteome</keyword>
<dbReference type="Pfam" id="PF16344">
    <property type="entry name" value="FecR_C"/>
    <property type="match status" value="1"/>
</dbReference>
<sequence length="304" mass="34962">MDNDNLIQKWLNGELSEAELRDFEQRDDFEYYQSIIENAQNFKASHFETVDDFETFKAKKLVAQTQKRSLTKVWMPLLKVAAVFIIFIGLYMFFMNDSLTTITTVASEKTNITLPDASEIVLNAKSSLSYDENNWNDDRTVNLLGEAYFKVAKGKTFDVIAQNDTIRVLGTQFNVKKRANYFEVTCYEGSVKVITKTHQNILAPGDQFVIVNNQLVERKSSDFKPNWTENISTFSAVPLQEVLAELERQFDVSIATENINSEQLFTGGFQHDDVEKALKAVTEPMNIRFEFDTEKRVILHENNQ</sequence>
<dbReference type="AlphaFoldDB" id="A0A2T6BTR2"/>
<gene>
    <name evidence="4" type="ORF">C8N46_10941</name>
</gene>
<dbReference type="RefSeq" id="WP_108116104.1">
    <property type="nucleotide sequence ID" value="NZ_QBKT01000009.1"/>
</dbReference>
<dbReference type="Pfam" id="PF04773">
    <property type="entry name" value="FecR"/>
    <property type="match status" value="1"/>
</dbReference>
<dbReference type="Proteomes" id="UP000244090">
    <property type="component" value="Unassembled WGS sequence"/>
</dbReference>
<feature type="domain" description="Protein FecR C-terminal" evidence="3">
    <location>
        <begin position="234"/>
        <end position="298"/>
    </location>
</feature>
<keyword evidence="1" id="KW-1133">Transmembrane helix</keyword>
<dbReference type="PANTHER" id="PTHR30273:SF2">
    <property type="entry name" value="PROTEIN FECR"/>
    <property type="match status" value="1"/>
</dbReference>
<dbReference type="InterPro" id="IPR032508">
    <property type="entry name" value="FecR_C"/>
</dbReference>
<dbReference type="Gene3D" id="2.60.120.1440">
    <property type="match status" value="1"/>
</dbReference>
<protein>
    <submittedName>
        <fullName evidence="4">FecR family protein</fullName>
    </submittedName>
</protein>
<dbReference type="Gene3D" id="3.55.50.30">
    <property type="match status" value="1"/>
</dbReference>
<name>A0A2T6BTR2_9FLAO</name>
<dbReference type="OrthoDB" id="1097347at2"/>
<proteinExistence type="predicted"/>
<evidence type="ECO:0000259" key="2">
    <source>
        <dbReference type="Pfam" id="PF04773"/>
    </source>
</evidence>